<evidence type="ECO:0000313" key="2">
    <source>
        <dbReference type="EMBL" id="GFY55924.1"/>
    </source>
</evidence>
<dbReference type="AlphaFoldDB" id="A0A8X7C8H8"/>
<keyword evidence="1" id="KW-1133">Transmembrane helix</keyword>
<keyword evidence="1" id="KW-0812">Transmembrane</keyword>
<name>A0A8X7C8H8_9ARAC</name>
<accession>A0A8X7C8H8</accession>
<reference evidence="2" key="1">
    <citation type="submission" date="2020-08" db="EMBL/GenBank/DDBJ databases">
        <title>Multicomponent nature underlies the extraordinary mechanical properties of spider dragline silk.</title>
        <authorList>
            <person name="Kono N."/>
            <person name="Nakamura H."/>
            <person name="Mori M."/>
            <person name="Yoshida Y."/>
            <person name="Ohtoshi R."/>
            <person name="Malay A.D."/>
            <person name="Moran D.A.P."/>
            <person name="Tomita M."/>
            <person name="Numata K."/>
            <person name="Arakawa K."/>
        </authorList>
    </citation>
    <scope>NUCLEOTIDE SEQUENCE</scope>
</reference>
<evidence type="ECO:0000313" key="3">
    <source>
        <dbReference type="Proteomes" id="UP000886998"/>
    </source>
</evidence>
<organism evidence="2 3">
    <name type="scientific">Trichonephila inaurata madagascariensis</name>
    <dbReference type="NCBI Taxonomy" id="2747483"/>
    <lineage>
        <taxon>Eukaryota</taxon>
        <taxon>Metazoa</taxon>
        <taxon>Ecdysozoa</taxon>
        <taxon>Arthropoda</taxon>
        <taxon>Chelicerata</taxon>
        <taxon>Arachnida</taxon>
        <taxon>Araneae</taxon>
        <taxon>Araneomorphae</taxon>
        <taxon>Entelegynae</taxon>
        <taxon>Araneoidea</taxon>
        <taxon>Nephilidae</taxon>
        <taxon>Trichonephila</taxon>
        <taxon>Trichonephila inaurata</taxon>
    </lineage>
</organism>
<feature type="transmembrane region" description="Helical" evidence="1">
    <location>
        <begin position="64"/>
        <end position="85"/>
    </location>
</feature>
<dbReference type="EMBL" id="BMAV01010666">
    <property type="protein sequence ID" value="GFY55924.1"/>
    <property type="molecule type" value="Genomic_DNA"/>
</dbReference>
<comment type="caution">
    <text evidence="2">The sequence shown here is derived from an EMBL/GenBank/DDBJ whole genome shotgun (WGS) entry which is preliminary data.</text>
</comment>
<keyword evidence="1" id="KW-0472">Membrane</keyword>
<dbReference type="Proteomes" id="UP000886998">
    <property type="component" value="Unassembled WGS sequence"/>
</dbReference>
<protein>
    <submittedName>
        <fullName evidence="2">Uncharacterized protein</fullName>
    </submittedName>
</protein>
<keyword evidence="3" id="KW-1185">Reference proteome</keyword>
<evidence type="ECO:0000256" key="1">
    <source>
        <dbReference type="SAM" id="Phobius"/>
    </source>
</evidence>
<proteinExistence type="predicted"/>
<gene>
    <name evidence="2" type="ORF">TNIN_297131</name>
</gene>
<sequence length="92" mass="10197">MLSSGVIILQGNARSHATKMCVEALARKTWKALGHPAYCLNPANITSLVHRRKTRNSKSSRPCALIYFLLYAAMSTYNISVLKLVSARPYNS</sequence>